<dbReference type="KEGG" id="apln:108742303"/>
<sequence>MPRYHKRKSNRGLVSPALMLGAAREVKTYGKSIRSVAKAFGINYRTLTRYCQKFTAEEISNETVSPPTTKIGYQKNRQVFTDEQEQELEKYILNASSIYFGLTPKEIRKLAFELAISNNLKVPKSWESNKLAGPDWFTSFLTRHPSLSIRTPESTSLARATSFNQHNVKTFFDNLESVITRYGIQPHDIWNMDETGETTVQKPSKVVARKGFKQVGAITSAERGTLVTLAAAVSGGGNSVPPFFVFPRVHFKDHFIRDGPIGCKGGSNPSGWMTEELFVGFLKHFHNHVKSTKEKPCLLVLDNHSSHLSIEGLNFANENGIIMLSFPPHCTHRLQPLDRSVFGPLKKYVNNSMDQWMVNHPGQAMTIYEIPGIVAQAFPLAATPSNIVVGFKACGICSFNRDIFQEHDFMPSSVTDRPLITVTDPDIVHNTIQNETDNSDINSLMNSDLPVLDFSSLDQNDNANFSVRAVTPQGSGSSVPEISQQDATKDSTTNTYLGSSGLKTSLIISPQVLKPLPKALPRKSQRVDRRKCKSAILTDTPEKTFLEEKKKEQESKKKKVSKRVFSENKENKKASKGKKIKKTTVDSDEDEKGDEDFCLICLSSTSKSREIWLQCQDCKLWAHKECTPGLPNYVCHNCDSEYSD</sequence>
<accession>A0A1W4XA29</accession>
<name>A0A1W4XA29_AGRPL</name>
<evidence type="ECO:0000256" key="1">
    <source>
        <dbReference type="ARBA" id="ARBA00023125"/>
    </source>
</evidence>
<keyword evidence="4" id="KW-1185">Reference proteome</keyword>
<dbReference type="AlphaFoldDB" id="A0A1W4XA29"/>
<dbReference type="InterPro" id="IPR006600">
    <property type="entry name" value="HTH_CenpB_DNA-bd_dom"/>
</dbReference>
<feature type="compositionally biased region" description="Basic and acidic residues" evidence="2">
    <location>
        <begin position="564"/>
        <end position="573"/>
    </location>
</feature>
<dbReference type="CDD" id="cd15517">
    <property type="entry name" value="PHD_TCF19_like"/>
    <property type="match status" value="1"/>
</dbReference>
<feature type="compositionally biased region" description="Polar residues" evidence="2">
    <location>
        <begin position="472"/>
        <end position="494"/>
    </location>
</feature>
<dbReference type="PROSITE" id="PS51253">
    <property type="entry name" value="HTH_CENPB"/>
    <property type="match status" value="1"/>
</dbReference>
<dbReference type="Proteomes" id="UP000192223">
    <property type="component" value="Unplaced"/>
</dbReference>
<dbReference type="Pfam" id="PF03184">
    <property type="entry name" value="DDE_1"/>
    <property type="match status" value="1"/>
</dbReference>
<organism evidence="4 5">
    <name type="scientific">Agrilus planipennis</name>
    <name type="common">Emerald ash borer</name>
    <name type="synonym">Agrilus marcopoli</name>
    <dbReference type="NCBI Taxonomy" id="224129"/>
    <lineage>
        <taxon>Eukaryota</taxon>
        <taxon>Metazoa</taxon>
        <taxon>Ecdysozoa</taxon>
        <taxon>Arthropoda</taxon>
        <taxon>Hexapoda</taxon>
        <taxon>Insecta</taxon>
        <taxon>Pterygota</taxon>
        <taxon>Neoptera</taxon>
        <taxon>Endopterygota</taxon>
        <taxon>Coleoptera</taxon>
        <taxon>Polyphaga</taxon>
        <taxon>Elateriformia</taxon>
        <taxon>Buprestoidea</taxon>
        <taxon>Buprestidae</taxon>
        <taxon>Agrilinae</taxon>
        <taxon>Agrilus</taxon>
    </lineage>
</organism>
<evidence type="ECO:0000256" key="2">
    <source>
        <dbReference type="SAM" id="MobiDB-lite"/>
    </source>
</evidence>
<dbReference type="InterPro" id="IPR011011">
    <property type="entry name" value="Znf_FYVE_PHD"/>
</dbReference>
<dbReference type="GO" id="GO:0005634">
    <property type="term" value="C:nucleus"/>
    <property type="evidence" value="ECO:0007669"/>
    <property type="project" value="TreeGrafter"/>
</dbReference>
<dbReference type="SUPFAM" id="SSF57903">
    <property type="entry name" value="FYVE/PHD zinc finger"/>
    <property type="match status" value="1"/>
</dbReference>
<dbReference type="InterPro" id="IPR036397">
    <property type="entry name" value="RNaseH_sf"/>
</dbReference>
<dbReference type="Gene3D" id="3.30.420.10">
    <property type="entry name" value="Ribonuclease H-like superfamily/Ribonuclease H"/>
    <property type="match status" value="1"/>
</dbReference>
<dbReference type="STRING" id="224129.A0A1W4XA29"/>
<proteinExistence type="predicted"/>
<dbReference type="PANTHER" id="PTHR19303:SF71">
    <property type="entry name" value="ZINC FINGER PHD-TYPE DOMAIN-CONTAINING PROTEIN"/>
    <property type="match status" value="1"/>
</dbReference>
<dbReference type="OrthoDB" id="6763924at2759"/>
<feature type="region of interest" description="Disordered" evidence="2">
    <location>
        <begin position="469"/>
        <end position="494"/>
    </location>
</feature>
<dbReference type="InParanoid" id="A0A1W4XA29"/>
<dbReference type="RefSeq" id="XP_018332971.1">
    <property type="nucleotide sequence ID" value="XM_018477469.1"/>
</dbReference>
<dbReference type="InterPro" id="IPR050863">
    <property type="entry name" value="CenT-Element_Derived"/>
</dbReference>
<gene>
    <name evidence="5" type="primary">LOC108742303</name>
</gene>
<reference evidence="5" key="1">
    <citation type="submission" date="2025-08" db="UniProtKB">
        <authorList>
            <consortium name="RefSeq"/>
        </authorList>
    </citation>
    <scope>IDENTIFICATION</scope>
    <source>
        <tissue evidence="5">Entire body</tissue>
    </source>
</reference>
<dbReference type="PANTHER" id="PTHR19303">
    <property type="entry name" value="TRANSPOSON"/>
    <property type="match status" value="1"/>
</dbReference>
<evidence type="ECO:0000313" key="5">
    <source>
        <dbReference type="RefSeq" id="XP_018332971.1"/>
    </source>
</evidence>
<dbReference type="GO" id="GO:0003677">
    <property type="term" value="F:DNA binding"/>
    <property type="evidence" value="ECO:0007669"/>
    <property type="project" value="UniProtKB-KW"/>
</dbReference>
<dbReference type="InterPro" id="IPR004875">
    <property type="entry name" value="DDE_SF_endonuclease_dom"/>
</dbReference>
<keyword evidence="1" id="KW-0238">DNA-binding</keyword>
<protein>
    <submittedName>
        <fullName evidence="5">Uncharacterized protein LOC108742303 isoform X1</fullName>
    </submittedName>
</protein>
<feature type="domain" description="HTH CENPB-type" evidence="3">
    <location>
        <begin position="72"/>
        <end position="150"/>
    </location>
</feature>
<dbReference type="GeneID" id="108742303"/>
<feature type="region of interest" description="Disordered" evidence="2">
    <location>
        <begin position="547"/>
        <end position="592"/>
    </location>
</feature>
<evidence type="ECO:0000259" key="3">
    <source>
        <dbReference type="PROSITE" id="PS51253"/>
    </source>
</evidence>
<evidence type="ECO:0000313" key="4">
    <source>
        <dbReference type="Proteomes" id="UP000192223"/>
    </source>
</evidence>